<comment type="caution">
    <text evidence="3">The sequence shown here is derived from an EMBL/GenBank/DDBJ whole genome shotgun (WGS) entry which is preliminary data.</text>
</comment>
<feature type="region of interest" description="Disordered" evidence="1">
    <location>
        <begin position="94"/>
        <end position="116"/>
    </location>
</feature>
<dbReference type="AlphaFoldDB" id="A0AAN8CR42"/>
<keyword evidence="4" id="KW-1185">Reference proteome</keyword>
<protein>
    <submittedName>
        <fullName evidence="3">Uncharacterized protein</fullName>
    </submittedName>
</protein>
<name>A0AAN8CR42_CHAGU</name>
<organism evidence="3 4">
    <name type="scientific">Champsocephalus gunnari</name>
    <name type="common">Mackerel icefish</name>
    <dbReference type="NCBI Taxonomy" id="52237"/>
    <lineage>
        <taxon>Eukaryota</taxon>
        <taxon>Metazoa</taxon>
        <taxon>Chordata</taxon>
        <taxon>Craniata</taxon>
        <taxon>Vertebrata</taxon>
        <taxon>Euteleostomi</taxon>
        <taxon>Actinopterygii</taxon>
        <taxon>Neopterygii</taxon>
        <taxon>Teleostei</taxon>
        <taxon>Neoteleostei</taxon>
        <taxon>Acanthomorphata</taxon>
        <taxon>Eupercaria</taxon>
        <taxon>Perciformes</taxon>
        <taxon>Notothenioidei</taxon>
        <taxon>Channichthyidae</taxon>
        <taxon>Champsocephalus</taxon>
    </lineage>
</organism>
<feature type="compositionally biased region" description="Pro residues" evidence="1">
    <location>
        <begin position="94"/>
        <end position="105"/>
    </location>
</feature>
<feature type="compositionally biased region" description="Low complexity" evidence="1">
    <location>
        <begin position="106"/>
        <end position="116"/>
    </location>
</feature>
<evidence type="ECO:0000256" key="1">
    <source>
        <dbReference type="SAM" id="MobiDB-lite"/>
    </source>
</evidence>
<evidence type="ECO:0000256" key="2">
    <source>
        <dbReference type="SAM" id="Phobius"/>
    </source>
</evidence>
<reference evidence="3 4" key="1">
    <citation type="journal article" date="2023" name="Mol. Biol. Evol.">
        <title>Genomics of Secondarily Temperate Adaptation in the Only Non-Antarctic Icefish.</title>
        <authorList>
            <person name="Rivera-Colon A.G."/>
            <person name="Rayamajhi N."/>
            <person name="Minhas B.F."/>
            <person name="Madrigal G."/>
            <person name="Bilyk K.T."/>
            <person name="Yoon V."/>
            <person name="Hune M."/>
            <person name="Gregory S."/>
            <person name="Cheng C.H.C."/>
            <person name="Catchen J.M."/>
        </authorList>
    </citation>
    <scope>NUCLEOTIDE SEQUENCE [LARGE SCALE GENOMIC DNA]</scope>
    <source>
        <tissue evidence="3">White muscle</tissue>
    </source>
</reference>
<sequence length="116" mass="13719">MVLYYSVIEIPLMCAGILLWAFCYHFARKRREAERLSTMPANSPSVYVIPIYEEEQVGEEDEEMMDVYEAYFQPPYREPPMYCSRNVSPPPYRFEPLSYPDPPPSYSDLQPYSERP</sequence>
<gene>
    <name evidence="3" type="ORF">CgunFtcFv8_001685</name>
</gene>
<accession>A0AAN8CR42</accession>
<dbReference type="Proteomes" id="UP001331515">
    <property type="component" value="Unassembled WGS sequence"/>
</dbReference>
<proteinExistence type="predicted"/>
<evidence type="ECO:0000313" key="3">
    <source>
        <dbReference type="EMBL" id="KAK5905758.1"/>
    </source>
</evidence>
<dbReference type="EMBL" id="JAURVH010001530">
    <property type="protein sequence ID" value="KAK5905758.1"/>
    <property type="molecule type" value="Genomic_DNA"/>
</dbReference>
<keyword evidence="2" id="KW-0472">Membrane</keyword>
<keyword evidence="2" id="KW-1133">Transmembrane helix</keyword>
<keyword evidence="2" id="KW-0812">Transmembrane</keyword>
<evidence type="ECO:0000313" key="4">
    <source>
        <dbReference type="Proteomes" id="UP001331515"/>
    </source>
</evidence>
<feature type="transmembrane region" description="Helical" evidence="2">
    <location>
        <begin position="6"/>
        <end position="27"/>
    </location>
</feature>